<protein>
    <submittedName>
        <fullName evidence="1">Uncharacterized protein</fullName>
    </submittedName>
</protein>
<accession>A0A7C9KV14</accession>
<name>A0A7C9KV14_9GAMM</name>
<evidence type="ECO:0000313" key="2">
    <source>
        <dbReference type="Proteomes" id="UP000481739"/>
    </source>
</evidence>
<dbReference type="RefSeq" id="WP_152963582.1">
    <property type="nucleotide sequence ID" value="NZ_CAWOZU010000023.1"/>
</dbReference>
<organism evidence="1 2">
    <name type="scientific">Photorhabdus khanii</name>
    <dbReference type="NCBI Taxonomy" id="1004150"/>
    <lineage>
        <taxon>Bacteria</taxon>
        <taxon>Pseudomonadati</taxon>
        <taxon>Pseudomonadota</taxon>
        <taxon>Gammaproteobacteria</taxon>
        <taxon>Enterobacterales</taxon>
        <taxon>Morganellaceae</taxon>
        <taxon>Photorhabdus</taxon>
    </lineage>
</organism>
<dbReference type="AlphaFoldDB" id="A0A7C9KV14"/>
<reference evidence="1 2" key="1">
    <citation type="journal article" date="2019" name="Nature">
        <title>A new antibiotic selectively kills Gram-negative pathogens.</title>
        <authorList>
            <person name="Imai Y."/>
            <person name="Meyer K.J."/>
            <person name="Iinishi A."/>
            <person name="Favre-Godal Q."/>
            <person name="Green R."/>
            <person name="Manuse S."/>
            <person name="Caboni M."/>
            <person name="Mori M."/>
            <person name="Niles S."/>
            <person name="Ghiglieri M."/>
            <person name="Honrao C."/>
            <person name="Ma X."/>
            <person name="Guo J.J."/>
            <person name="Makriyannis A."/>
            <person name="Linares-Otoya L."/>
            <person name="Boehringer N."/>
            <person name="Wuisan Z.G."/>
            <person name="Kaur H."/>
            <person name="Wu R."/>
            <person name="Mateus A."/>
            <person name="Typas A."/>
            <person name="Savitski M.M."/>
            <person name="Espinoza J.L."/>
            <person name="O'Rourke A."/>
            <person name="Nelson K.E."/>
            <person name="Hiller S."/>
            <person name="Noinaj N."/>
            <person name="Schaeberle T.F."/>
            <person name="D'Onofrio A."/>
            <person name="Lewis K."/>
        </authorList>
    </citation>
    <scope>NUCLEOTIDE SEQUENCE [LARGE SCALE GENOMIC DNA]</scope>
    <source>
        <strain evidence="1 2">HGB 1456</strain>
    </source>
</reference>
<evidence type="ECO:0000313" key="1">
    <source>
        <dbReference type="EMBL" id="MQL49687.1"/>
    </source>
</evidence>
<proteinExistence type="predicted"/>
<dbReference type="Proteomes" id="UP000481739">
    <property type="component" value="Unassembled WGS sequence"/>
</dbReference>
<comment type="caution">
    <text evidence="1">The sequence shown here is derived from an EMBL/GenBank/DDBJ whole genome shotgun (WGS) entry which is preliminary data.</text>
</comment>
<gene>
    <name evidence="1" type="ORF">GEA64_17750</name>
</gene>
<dbReference type="EMBL" id="WHZZ01000008">
    <property type="protein sequence ID" value="MQL49687.1"/>
    <property type="molecule type" value="Genomic_DNA"/>
</dbReference>
<sequence length="61" mass="7129">MPEQVERITVTSIMPFIIIQDEHLKIRPLTEFHPQAIKPRTDRVKTKVIGTLYGENIEMIL</sequence>